<protein>
    <recommendedName>
        <fullName evidence="12">BHLH domain-containing protein</fullName>
    </recommendedName>
</protein>
<dbReference type="GO" id="GO:0000978">
    <property type="term" value="F:RNA polymerase II cis-regulatory region sequence-specific DNA binding"/>
    <property type="evidence" value="ECO:0007669"/>
    <property type="project" value="TreeGrafter"/>
</dbReference>
<evidence type="ECO:0000256" key="7">
    <source>
        <dbReference type="ARBA" id="ARBA00023125"/>
    </source>
</evidence>
<dbReference type="EMBL" id="CAJOBA010039807">
    <property type="protein sequence ID" value="CAF4083678.1"/>
    <property type="molecule type" value="Genomic_DNA"/>
</dbReference>
<accession>A0A8S2EYL4</accession>
<dbReference type="PANTHER" id="PTHR46062">
    <property type="entry name" value="STEROL REGULATORY ELEMENT-BINDING PROTEIN"/>
    <property type="match status" value="1"/>
</dbReference>
<dbReference type="EMBL" id="CAJNOK010018246">
    <property type="protein sequence ID" value="CAF1278793.1"/>
    <property type="molecule type" value="Genomic_DNA"/>
</dbReference>
<comment type="caution">
    <text evidence="13">The sequence shown here is derived from an EMBL/GenBank/DDBJ whole genome shotgun (WGS) entry which is preliminary data.</text>
</comment>
<dbReference type="SUPFAM" id="SSF47459">
    <property type="entry name" value="HLH, helix-loop-helix DNA-binding domain"/>
    <property type="match status" value="1"/>
</dbReference>
<proteinExistence type="predicted"/>
<dbReference type="Proteomes" id="UP000682733">
    <property type="component" value="Unassembled WGS sequence"/>
</dbReference>
<feature type="region of interest" description="Disordered" evidence="11">
    <location>
        <begin position="220"/>
        <end position="312"/>
    </location>
</feature>
<dbReference type="Proteomes" id="UP000677228">
    <property type="component" value="Unassembled WGS sequence"/>
</dbReference>
<evidence type="ECO:0000256" key="4">
    <source>
        <dbReference type="ARBA" id="ARBA00022824"/>
    </source>
</evidence>
<dbReference type="GO" id="GO:0005634">
    <property type="term" value="C:nucleus"/>
    <property type="evidence" value="ECO:0007669"/>
    <property type="project" value="UniProtKB-SubCell"/>
</dbReference>
<dbReference type="InterPro" id="IPR036638">
    <property type="entry name" value="HLH_DNA-bd_sf"/>
</dbReference>
<dbReference type="GO" id="GO:0046983">
    <property type="term" value="F:protein dimerization activity"/>
    <property type="evidence" value="ECO:0007669"/>
    <property type="project" value="InterPro"/>
</dbReference>
<keyword evidence="6" id="KW-0805">Transcription regulation</keyword>
<dbReference type="InterPro" id="IPR011598">
    <property type="entry name" value="bHLH_dom"/>
</dbReference>
<dbReference type="GO" id="GO:0000981">
    <property type="term" value="F:DNA-binding transcription factor activity, RNA polymerase II-specific"/>
    <property type="evidence" value="ECO:0007669"/>
    <property type="project" value="TreeGrafter"/>
</dbReference>
<dbReference type="Gene3D" id="4.10.280.10">
    <property type="entry name" value="Helix-loop-helix DNA-binding domain"/>
    <property type="match status" value="1"/>
</dbReference>
<keyword evidence="9" id="KW-0804">Transcription</keyword>
<evidence type="ECO:0000259" key="12">
    <source>
        <dbReference type="PROSITE" id="PS50888"/>
    </source>
</evidence>
<evidence type="ECO:0000256" key="2">
    <source>
        <dbReference type="ARBA" id="ARBA00004477"/>
    </source>
</evidence>
<keyword evidence="4" id="KW-0256">Endoplasmic reticulum</keyword>
<evidence type="ECO:0000313" key="14">
    <source>
        <dbReference type="EMBL" id="CAF4083678.1"/>
    </source>
</evidence>
<sequence length="428" mass="48819">MMNNNHQQMSLQQRYQQFEQQQLLNSSSEADVIGDIENYLTCDLKLSDVTISDFLNDADFVVDTDDLKCFDANETASTLFDTNLNYNQDRQQRRENISSLQQPEEYLVQTVYTQQNNNFFSNSTPIRTSPVILSTTTDDDNNKFQIIPQTLDELNVQQQNGDQYLSSLRFYIEQQQQQQNFIAANSVNINNISSQGLMTNFNQLNRNQHISPLQYQIVQTSPQHEHRNNNNNNNNNQSPLNDVQKSDSFTTSNSQLDNHPVKLSSTEQNENMGRNLLQTKKSSKRSAANTNNRQQQTTNDRQSVPPVTATTTHYQKLIKKPEPIPVTFDQFQALLRVTPQMSNSNEKSFSNLLENSTIIANNIPLKIINDNNGDENNGTILNSMGQGGGRVRRKSSHNAIEKRYRSSINEKIIELKEIVAANDEKVSS</sequence>
<evidence type="ECO:0000256" key="5">
    <source>
        <dbReference type="ARBA" id="ARBA00022989"/>
    </source>
</evidence>
<keyword evidence="5" id="KW-1133">Transmembrane helix</keyword>
<dbReference type="GO" id="GO:0005789">
    <property type="term" value="C:endoplasmic reticulum membrane"/>
    <property type="evidence" value="ECO:0007669"/>
    <property type="project" value="UniProtKB-SubCell"/>
</dbReference>
<evidence type="ECO:0000256" key="3">
    <source>
        <dbReference type="ARBA" id="ARBA00022692"/>
    </source>
</evidence>
<name>A0A8S2EYL4_9BILA</name>
<feature type="compositionally biased region" description="Low complexity" evidence="11">
    <location>
        <begin position="289"/>
        <end position="302"/>
    </location>
</feature>
<keyword evidence="8" id="KW-0472">Membrane</keyword>
<evidence type="ECO:0000313" key="15">
    <source>
        <dbReference type="Proteomes" id="UP000677228"/>
    </source>
</evidence>
<comment type="subcellular location">
    <subcellularLocation>
        <location evidence="2">Endoplasmic reticulum membrane</location>
        <topology evidence="2">Multi-pass membrane protein</topology>
    </subcellularLocation>
    <subcellularLocation>
        <location evidence="1">Nucleus</location>
    </subcellularLocation>
</comment>
<evidence type="ECO:0000256" key="6">
    <source>
        <dbReference type="ARBA" id="ARBA00023015"/>
    </source>
</evidence>
<evidence type="ECO:0000256" key="11">
    <source>
        <dbReference type="SAM" id="MobiDB-lite"/>
    </source>
</evidence>
<evidence type="ECO:0000256" key="1">
    <source>
        <dbReference type="ARBA" id="ARBA00004123"/>
    </source>
</evidence>
<gene>
    <name evidence="13" type="ORF">OVA965_LOCUS27537</name>
    <name evidence="14" type="ORF">TMI583_LOCUS28281</name>
</gene>
<organism evidence="13 15">
    <name type="scientific">Didymodactylos carnosus</name>
    <dbReference type="NCBI Taxonomy" id="1234261"/>
    <lineage>
        <taxon>Eukaryota</taxon>
        <taxon>Metazoa</taxon>
        <taxon>Spiralia</taxon>
        <taxon>Gnathifera</taxon>
        <taxon>Rotifera</taxon>
        <taxon>Eurotatoria</taxon>
        <taxon>Bdelloidea</taxon>
        <taxon>Philodinida</taxon>
        <taxon>Philodinidae</taxon>
        <taxon>Didymodactylos</taxon>
    </lineage>
</organism>
<reference evidence="13" key="1">
    <citation type="submission" date="2021-02" db="EMBL/GenBank/DDBJ databases">
        <authorList>
            <person name="Nowell W R."/>
        </authorList>
    </citation>
    <scope>NUCLEOTIDE SEQUENCE</scope>
</reference>
<keyword evidence="10" id="KW-0539">Nucleus</keyword>
<feature type="compositionally biased region" description="Polar residues" evidence="11">
    <location>
        <begin position="237"/>
        <end position="288"/>
    </location>
</feature>
<dbReference type="PANTHER" id="PTHR46062:SF1">
    <property type="entry name" value="LP12374P"/>
    <property type="match status" value="1"/>
</dbReference>
<dbReference type="Pfam" id="PF00010">
    <property type="entry name" value="HLH"/>
    <property type="match status" value="1"/>
</dbReference>
<evidence type="ECO:0000256" key="8">
    <source>
        <dbReference type="ARBA" id="ARBA00023136"/>
    </source>
</evidence>
<keyword evidence="7" id="KW-0238">DNA-binding</keyword>
<dbReference type="AlphaFoldDB" id="A0A8S2EYL4"/>
<evidence type="ECO:0000256" key="9">
    <source>
        <dbReference type="ARBA" id="ARBA00023163"/>
    </source>
</evidence>
<evidence type="ECO:0000313" key="13">
    <source>
        <dbReference type="EMBL" id="CAF1278793.1"/>
    </source>
</evidence>
<keyword evidence="3" id="KW-0812">Transmembrane</keyword>
<dbReference type="PROSITE" id="PS50888">
    <property type="entry name" value="BHLH"/>
    <property type="match status" value="1"/>
</dbReference>
<feature type="domain" description="BHLH" evidence="12">
    <location>
        <begin position="392"/>
        <end position="428"/>
    </location>
</feature>
<evidence type="ECO:0000256" key="10">
    <source>
        <dbReference type="ARBA" id="ARBA00023242"/>
    </source>
</evidence>